<keyword evidence="3" id="KW-1185">Reference proteome</keyword>
<protein>
    <submittedName>
        <fullName evidence="2">Uncharacterized protein</fullName>
    </submittedName>
</protein>
<dbReference type="Proteomes" id="UP000821853">
    <property type="component" value="Chromosome 4"/>
</dbReference>
<dbReference type="OMA" id="CQKDPGE"/>
<dbReference type="OrthoDB" id="6505629at2759"/>
<keyword evidence="1" id="KW-0732">Signal</keyword>
<accession>A0A9J6GGY7</accession>
<name>A0A9J6GGY7_HAELO</name>
<dbReference type="AlphaFoldDB" id="A0A9J6GGY7"/>
<sequence>MVLTHVWLVNSLLLLLLAPSWADAQPPRCRALCQKDPGEDACERCRLRTFMRFGKRDSSRAVALIREPLLDVQSLQLLDEDGAPAAAALGGGSSSSREQLLLESQPVVPAAGRRSSRDRYGLLLRAIRDVGGRNAD</sequence>
<gene>
    <name evidence="2" type="ORF">HPB48_007494</name>
</gene>
<organism evidence="2 3">
    <name type="scientific">Haemaphysalis longicornis</name>
    <name type="common">Bush tick</name>
    <dbReference type="NCBI Taxonomy" id="44386"/>
    <lineage>
        <taxon>Eukaryota</taxon>
        <taxon>Metazoa</taxon>
        <taxon>Ecdysozoa</taxon>
        <taxon>Arthropoda</taxon>
        <taxon>Chelicerata</taxon>
        <taxon>Arachnida</taxon>
        <taxon>Acari</taxon>
        <taxon>Parasitiformes</taxon>
        <taxon>Ixodida</taxon>
        <taxon>Ixodoidea</taxon>
        <taxon>Ixodidae</taxon>
        <taxon>Haemaphysalinae</taxon>
        <taxon>Haemaphysalis</taxon>
    </lineage>
</organism>
<dbReference type="VEuPathDB" id="VectorBase:HLOH_051764"/>
<evidence type="ECO:0000313" key="2">
    <source>
        <dbReference type="EMBL" id="KAH9373784.1"/>
    </source>
</evidence>
<feature type="signal peptide" evidence="1">
    <location>
        <begin position="1"/>
        <end position="22"/>
    </location>
</feature>
<evidence type="ECO:0000313" key="3">
    <source>
        <dbReference type="Proteomes" id="UP000821853"/>
    </source>
</evidence>
<feature type="chain" id="PRO_5039927415" evidence="1">
    <location>
        <begin position="23"/>
        <end position="136"/>
    </location>
</feature>
<comment type="caution">
    <text evidence="2">The sequence shown here is derived from an EMBL/GenBank/DDBJ whole genome shotgun (WGS) entry which is preliminary data.</text>
</comment>
<proteinExistence type="predicted"/>
<evidence type="ECO:0000256" key="1">
    <source>
        <dbReference type="SAM" id="SignalP"/>
    </source>
</evidence>
<reference evidence="2 3" key="1">
    <citation type="journal article" date="2020" name="Cell">
        <title>Large-Scale Comparative Analyses of Tick Genomes Elucidate Their Genetic Diversity and Vector Capacities.</title>
        <authorList>
            <consortium name="Tick Genome and Microbiome Consortium (TIGMIC)"/>
            <person name="Jia N."/>
            <person name="Wang J."/>
            <person name="Shi W."/>
            <person name="Du L."/>
            <person name="Sun Y."/>
            <person name="Zhan W."/>
            <person name="Jiang J.F."/>
            <person name="Wang Q."/>
            <person name="Zhang B."/>
            <person name="Ji P."/>
            <person name="Bell-Sakyi L."/>
            <person name="Cui X.M."/>
            <person name="Yuan T.T."/>
            <person name="Jiang B.G."/>
            <person name="Yang W.F."/>
            <person name="Lam T.T."/>
            <person name="Chang Q.C."/>
            <person name="Ding S.J."/>
            <person name="Wang X.J."/>
            <person name="Zhu J.G."/>
            <person name="Ruan X.D."/>
            <person name="Zhao L."/>
            <person name="Wei J.T."/>
            <person name="Ye R.Z."/>
            <person name="Que T.C."/>
            <person name="Du C.H."/>
            <person name="Zhou Y.H."/>
            <person name="Cheng J.X."/>
            <person name="Dai P.F."/>
            <person name="Guo W.B."/>
            <person name="Han X.H."/>
            <person name="Huang E.J."/>
            <person name="Li L.F."/>
            <person name="Wei W."/>
            <person name="Gao Y.C."/>
            <person name="Liu J.Z."/>
            <person name="Shao H.Z."/>
            <person name="Wang X."/>
            <person name="Wang C.C."/>
            <person name="Yang T.C."/>
            <person name="Huo Q.B."/>
            <person name="Li W."/>
            <person name="Chen H.Y."/>
            <person name="Chen S.E."/>
            <person name="Zhou L.G."/>
            <person name="Ni X.B."/>
            <person name="Tian J.H."/>
            <person name="Sheng Y."/>
            <person name="Liu T."/>
            <person name="Pan Y.S."/>
            <person name="Xia L.Y."/>
            <person name="Li J."/>
            <person name="Zhao F."/>
            <person name="Cao W.C."/>
        </authorList>
    </citation>
    <scope>NUCLEOTIDE SEQUENCE [LARGE SCALE GENOMIC DNA]</scope>
    <source>
        <strain evidence="2">HaeL-2018</strain>
    </source>
</reference>
<dbReference type="EMBL" id="JABSTR010000006">
    <property type="protein sequence ID" value="KAH9373784.1"/>
    <property type="molecule type" value="Genomic_DNA"/>
</dbReference>